<keyword evidence="4" id="KW-1185">Reference proteome</keyword>
<evidence type="ECO:0000313" key="3">
    <source>
        <dbReference type="EMBL" id="ORX47536.1"/>
    </source>
</evidence>
<dbReference type="Proteomes" id="UP000193719">
    <property type="component" value="Unassembled WGS sequence"/>
</dbReference>
<evidence type="ECO:0000256" key="2">
    <source>
        <dbReference type="SAM" id="Phobius"/>
    </source>
</evidence>
<keyword evidence="2" id="KW-0812">Transmembrane</keyword>
<feature type="region of interest" description="Disordered" evidence="1">
    <location>
        <begin position="1"/>
        <end position="28"/>
    </location>
</feature>
<evidence type="ECO:0000313" key="4">
    <source>
        <dbReference type="Proteomes" id="UP000193719"/>
    </source>
</evidence>
<feature type="transmembrane region" description="Helical" evidence="2">
    <location>
        <begin position="85"/>
        <end position="118"/>
    </location>
</feature>
<gene>
    <name evidence="3" type="ORF">BCR36DRAFT_584648</name>
</gene>
<accession>A0A1Y1V5U2</accession>
<dbReference type="EMBL" id="MCFH01000030">
    <property type="protein sequence ID" value="ORX47536.1"/>
    <property type="molecule type" value="Genomic_DNA"/>
</dbReference>
<dbReference type="Gene3D" id="1.20.120.1630">
    <property type="match status" value="1"/>
</dbReference>
<keyword evidence="2" id="KW-0472">Membrane</keyword>
<dbReference type="AlphaFoldDB" id="A0A1Y1V5U2"/>
<organism evidence="3 4">
    <name type="scientific">Piromyces finnis</name>
    <dbReference type="NCBI Taxonomy" id="1754191"/>
    <lineage>
        <taxon>Eukaryota</taxon>
        <taxon>Fungi</taxon>
        <taxon>Fungi incertae sedis</taxon>
        <taxon>Chytridiomycota</taxon>
        <taxon>Chytridiomycota incertae sedis</taxon>
        <taxon>Neocallimastigomycetes</taxon>
        <taxon>Neocallimastigales</taxon>
        <taxon>Neocallimastigaceae</taxon>
        <taxon>Piromyces</taxon>
    </lineage>
</organism>
<proteinExistence type="predicted"/>
<name>A0A1Y1V5U2_9FUNG</name>
<feature type="compositionally biased region" description="Acidic residues" evidence="1">
    <location>
        <begin position="7"/>
        <end position="28"/>
    </location>
</feature>
<comment type="caution">
    <text evidence="3">The sequence shown here is derived from an EMBL/GenBank/DDBJ whole genome shotgun (WGS) entry which is preliminary data.</text>
</comment>
<keyword evidence="2" id="KW-1133">Transmembrane helix</keyword>
<dbReference type="OrthoDB" id="10387860at2759"/>
<dbReference type="Pfam" id="PF06966">
    <property type="entry name" value="DUF1295"/>
    <property type="match status" value="1"/>
</dbReference>
<protein>
    <recommendedName>
        <fullName evidence="5">Steroid 5-alpha reductase C-terminal domain-containing protein</fullName>
    </recommendedName>
</protein>
<reference evidence="3 4" key="1">
    <citation type="submission" date="2016-08" db="EMBL/GenBank/DDBJ databases">
        <title>Genomes of anaerobic fungi encode conserved fungal cellulosomes for biomass hydrolysis.</title>
        <authorList>
            <consortium name="DOE Joint Genome Institute"/>
            <person name="Haitjema C.H."/>
            <person name="Gilmore S.P."/>
            <person name="Henske J.K."/>
            <person name="Solomon K.V."/>
            <person name="De Groot R."/>
            <person name="Kuo A."/>
            <person name="Mondo S.J."/>
            <person name="Salamov A.A."/>
            <person name="Labutti K."/>
            <person name="Zhao Z."/>
            <person name="Chiniquy J."/>
            <person name="Barry K."/>
            <person name="Brewer H.M."/>
            <person name="Purvine S.O."/>
            <person name="Wright A.T."/>
            <person name="Boxma B."/>
            <person name="Van Alen T."/>
            <person name="Hackstein J.H."/>
            <person name="Baker S.E."/>
            <person name="Grigoriev I.V."/>
            <person name="O'Malley M.A."/>
        </authorList>
    </citation>
    <scope>NUCLEOTIDE SEQUENCE [LARGE SCALE GENOMIC DNA]</scope>
    <source>
        <strain evidence="4">finn</strain>
    </source>
</reference>
<dbReference type="InterPro" id="IPR010721">
    <property type="entry name" value="UstE-like"/>
</dbReference>
<evidence type="ECO:0008006" key="5">
    <source>
        <dbReference type="Google" id="ProtNLM"/>
    </source>
</evidence>
<evidence type="ECO:0000256" key="1">
    <source>
        <dbReference type="SAM" id="MobiDB-lite"/>
    </source>
</evidence>
<reference evidence="3 4" key="2">
    <citation type="submission" date="2016-08" db="EMBL/GenBank/DDBJ databases">
        <title>Pervasive Adenine N6-methylation of Active Genes in Fungi.</title>
        <authorList>
            <consortium name="DOE Joint Genome Institute"/>
            <person name="Mondo S.J."/>
            <person name="Dannebaum R.O."/>
            <person name="Kuo R.C."/>
            <person name="Labutti K."/>
            <person name="Haridas S."/>
            <person name="Kuo A."/>
            <person name="Salamov A."/>
            <person name="Ahrendt S.R."/>
            <person name="Lipzen A."/>
            <person name="Sullivan W."/>
            <person name="Andreopoulos W.B."/>
            <person name="Clum A."/>
            <person name="Lindquist E."/>
            <person name="Daum C."/>
            <person name="Ramamoorthy G.K."/>
            <person name="Gryganskyi A."/>
            <person name="Culley D."/>
            <person name="Magnuson J.K."/>
            <person name="James T.Y."/>
            <person name="O'Malley M.A."/>
            <person name="Stajich J.E."/>
            <person name="Spatafora J.W."/>
            <person name="Visel A."/>
            <person name="Grigoriev I.V."/>
        </authorList>
    </citation>
    <scope>NUCLEOTIDE SEQUENCE [LARGE SCALE GENOMIC DNA]</scope>
    <source>
        <strain evidence="4">finn</strain>
    </source>
</reference>
<sequence>MDRGMEEESDDENDEVEEEVTIDENGEEVVTEKRKLLNKKKDKYEGFSDKEKKEMEKYLASSPDQDIIELINTSGLYQYCRYPEFLAYLMIFTAFTLLYTSNIFSLPIISSILIYIILIRVTELDAYHKSLLLDHEKEWSEYTAKTKKFIPFIY</sequence>